<evidence type="ECO:0000256" key="5">
    <source>
        <dbReference type="ARBA" id="ARBA00022741"/>
    </source>
</evidence>
<dbReference type="EMBL" id="BOMV01000034">
    <property type="protein sequence ID" value="GIE95593.1"/>
    <property type="molecule type" value="Genomic_DNA"/>
</dbReference>
<evidence type="ECO:0000256" key="2">
    <source>
        <dbReference type="ARBA" id="ARBA00012438"/>
    </source>
</evidence>
<evidence type="ECO:0000256" key="8">
    <source>
        <dbReference type="ARBA" id="ARBA00023012"/>
    </source>
</evidence>
<evidence type="ECO:0000313" key="12">
    <source>
        <dbReference type="EMBL" id="GIE95593.1"/>
    </source>
</evidence>
<comment type="catalytic activity">
    <reaction evidence="1">
        <text>ATP + protein L-histidine = ADP + protein N-phospho-L-histidine.</text>
        <dbReference type="EC" id="2.7.13.3"/>
    </reaction>
</comment>
<reference evidence="12" key="1">
    <citation type="submission" date="2021-01" db="EMBL/GenBank/DDBJ databases">
        <title>Whole genome shotgun sequence of Actinoplanes rishiriensis NBRC 108556.</title>
        <authorList>
            <person name="Komaki H."/>
            <person name="Tamura T."/>
        </authorList>
    </citation>
    <scope>NUCLEOTIDE SEQUENCE</scope>
    <source>
        <strain evidence="12">NBRC 108556</strain>
    </source>
</reference>
<evidence type="ECO:0000256" key="7">
    <source>
        <dbReference type="ARBA" id="ARBA00022840"/>
    </source>
</evidence>
<evidence type="ECO:0000313" key="13">
    <source>
        <dbReference type="Proteomes" id="UP000636960"/>
    </source>
</evidence>
<feature type="transmembrane region" description="Helical" evidence="9">
    <location>
        <begin position="14"/>
        <end position="36"/>
    </location>
</feature>
<evidence type="ECO:0000256" key="9">
    <source>
        <dbReference type="SAM" id="Phobius"/>
    </source>
</evidence>
<feature type="domain" description="Signal transduction histidine kinase subgroup 3 dimerisation and phosphoacceptor" evidence="10">
    <location>
        <begin position="416"/>
        <end position="480"/>
    </location>
</feature>
<dbReference type="GO" id="GO:0005524">
    <property type="term" value="F:ATP binding"/>
    <property type="evidence" value="ECO:0007669"/>
    <property type="project" value="UniProtKB-KW"/>
</dbReference>
<dbReference type="InterPro" id="IPR055558">
    <property type="entry name" value="DUF7134"/>
</dbReference>
<dbReference type="InterPro" id="IPR011712">
    <property type="entry name" value="Sig_transdc_His_kin_sub3_dim/P"/>
</dbReference>
<feature type="transmembrane region" description="Helical" evidence="9">
    <location>
        <begin position="48"/>
        <end position="67"/>
    </location>
</feature>
<feature type="transmembrane region" description="Helical" evidence="9">
    <location>
        <begin position="373"/>
        <end position="393"/>
    </location>
</feature>
<keyword evidence="9" id="KW-1133">Transmembrane helix</keyword>
<dbReference type="AlphaFoldDB" id="A0A919JVG7"/>
<dbReference type="EC" id="2.7.13.3" evidence="2"/>
<sequence>MTPIHPFAVARRPWLWRLLLLDAPLIAVVYSFDELLGSVADSHPEAMFAVQVATAVACGALFLRWRWPVPVFLLQFSLLLIVGILGAEFIGLALLLALHAVARQCDRRVSLAAAMACAVPFGTEHFVQHRTYGVSVELVVAQAGLIVLAWMLGYWMRRAAQEQLAARTAEQARRTELRRVAAELHDIITQSVALMRREATSARAALAGDRDRAQRALDAVQAAGNQAMAELRRMLTVMRLAADDEAPDRPHRTGFRPLAELALVAVALYFDRFVWIGDLGPADRWAMTWINAGALAGLLLRWRWPVAVFVAQLVYAGTVSLFVGGSDYVLGLLIALHAVARRASPETSQLAACGCAGPFFLQLLHQDNLDGPLSAAAGLSVYGVPTFLAWYLGFSMRRAAEGRAAARETERERREERLRLARDLHDVVSHTVTLMLLQAAGARAVLLQDPGRAAAALDAVHEAGERSADELGRLQALIEPADGADVRLPGLESLGELVRTMRATGLTVAVETTGEPRPLDPSVSLTAYRVIREALTNSTKYAGPDATAEVRLDWTGTELRIAVTDRRTGSRPSMPSTGHGLIGLRERVGIGGGTFTAAPSTEGFAVTAMLPLTATIDFAPHATRIRGRR</sequence>
<feature type="transmembrane region" description="Helical" evidence="9">
    <location>
        <begin position="139"/>
        <end position="156"/>
    </location>
</feature>
<feature type="domain" description="Signal transduction histidine kinase subgroup 3 dimerisation and phosphoacceptor" evidence="10">
    <location>
        <begin position="176"/>
        <end position="239"/>
    </location>
</feature>
<dbReference type="SUPFAM" id="SSF55874">
    <property type="entry name" value="ATPase domain of HSP90 chaperone/DNA topoisomerase II/histidine kinase"/>
    <property type="match status" value="1"/>
</dbReference>
<feature type="transmembrane region" description="Helical" evidence="9">
    <location>
        <begin position="258"/>
        <end position="276"/>
    </location>
</feature>
<dbReference type="Gene3D" id="3.30.565.10">
    <property type="entry name" value="Histidine kinase-like ATPase, C-terminal domain"/>
    <property type="match status" value="1"/>
</dbReference>
<dbReference type="GO" id="GO:0046983">
    <property type="term" value="F:protein dimerization activity"/>
    <property type="evidence" value="ECO:0007669"/>
    <property type="project" value="InterPro"/>
</dbReference>
<dbReference type="InterPro" id="IPR050482">
    <property type="entry name" value="Sensor_HK_TwoCompSys"/>
</dbReference>
<keyword evidence="9" id="KW-0472">Membrane</keyword>
<evidence type="ECO:0000256" key="6">
    <source>
        <dbReference type="ARBA" id="ARBA00022777"/>
    </source>
</evidence>
<keyword evidence="8" id="KW-0902">Two-component regulatory system</keyword>
<protein>
    <recommendedName>
        <fullName evidence="2">histidine kinase</fullName>
        <ecNumber evidence="2">2.7.13.3</ecNumber>
    </recommendedName>
</protein>
<keyword evidence="13" id="KW-1185">Reference proteome</keyword>
<dbReference type="Pfam" id="PF07730">
    <property type="entry name" value="HisKA_3"/>
    <property type="match status" value="2"/>
</dbReference>
<organism evidence="12 13">
    <name type="scientific">Paractinoplanes rishiriensis</name>
    <dbReference type="NCBI Taxonomy" id="1050105"/>
    <lineage>
        <taxon>Bacteria</taxon>
        <taxon>Bacillati</taxon>
        <taxon>Actinomycetota</taxon>
        <taxon>Actinomycetes</taxon>
        <taxon>Micromonosporales</taxon>
        <taxon>Micromonosporaceae</taxon>
        <taxon>Paractinoplanes</taxon>
    </lineage>
</organism>
<keyword evidence="3" id="KW-0597">Phosphoprotein</keyword>
<keyword evidence="5" id="KW-0547">Nucleotide-binding</keyword>
<accession>A0A919JVG7</accession>
<keyword evidence="4" id="KW-0808">Transferase</keyword>
<dbReference type="InterPro" id="IPR036890">
    <property type="entry name" value="HATPase_C_sf"/>
</dbReference>
<feature type="transmembrane region" description="Helical" evidence="9">
    <location>
        <begin position="73"/>
        <end position="97"/>
    </location>
</feature>
<dbReference type="RefSeq" id="WP_203781888.1">
    <property type="nucleotide sequence ID" value="NZ_BOMV01000034.1"/>
</dbReference>
<keyword evidence="7" id="KW-0067">ATP-binding</keyword>
<name>A0A919JVG7_9ACTN</name>
<proteinExistence type="predicted"/>
<dbReference type="Gene3D" id="1.20.5.1930">
    <property type="match status" value="2"/>
</dbReference>
<dbReference type="CDD" id="cd16917">
    <property type="entry name" value="HATPase_UhpB-NarQ-NarX-like"/>
    <property type="match status" value="1"/>
</dbReference>
<keyword evidence="6" id="KW-0418">Kinase</keyword>
<feature type="transmembrane region" description="Helical" evidence="9">
    <location>
        <begin position="314"/>
        <end position="340"/>
    </location>
</feature>
<feature type="domain" description="DUF7134" evidence="11">
    <location>
        <begin position="19"/>
        <end position="158"/>
    </location>
</feature>
<dbReference type="GO" id="GO:0016020">
    <property type="term" value="C:membrane"/>
    <property type="evidence" value="ECO:0007669"/>
    <property type="project" value="InterPro"/>
</dbReference>
<evidence type="ECO:0000256" key="1">
    <source>
        <dbReference type="ARBA" id="ARBA00000085"/>
    </source>
</evidence>
<evidence type="ECO:0000256" key="4">
    <source>
        <dbReference type="ARBA" id="ARBA00022679"/>
    </source>
</evidence>
<keyword evidence="9" id="KW-0812">Transmembrane</keyword>
<dbReference type="GO" id="GO:0000155">
    <property type="term" value="F:phosphorelay sensor kinase activity"/>
    <property type="evidence" value="ECO:0007669"/>
    <property type="project" value="InterPro"/>
</dbReference>
<dbReference type="Proteomes" id="UP000636960">
    <property type="component" value="Unassembled WGS sequence"/>
</dbReference>
<gene>
    <name evidence="12" type="ORF">Ari01nite_30580</name>
</gene>
<feature type="transmembrane region" description="Helical" evidence="9">
    <location>
        <begin position="282"/>
        <end position="302"/>
    </location>
</feature>
<comment type="caution">
    <text evidence="12">The sequence shown here is derived from an EMBL/GenBank/DDBJ whole genome shotgun (WGS) entry which is preliminary data.</text>
</comment>
<dbReference type="Pfam" id="PF23539">
    <property type="entry name" value="DUF7134"/>
    <property type="match status" value="1"/>
</dbReference>
<dbReference type="PANTHER" id="PTHR24421">
    <property type="entry name" value="NITRATE/NITRITE SENSOR PROTEIN NARX-RELATED"/>
    <property type="match status" value="1"/>
</dbReference>
<evidence type="ECO:0000259" key="11">
    <source>
        <dbReference type="Pfam" id="PF23539"/>
    </source>
</evidence>
<dbReference type="PANTHER" id="PTHR24421:SF10">
    <property type="entry name" value="NITRATE_NITRITE SENSOR PROTEIN NARQ"/>
    <property type="match status" value="1"/>
</dbReference>
<evidence type="ECO:0000259" key="10">
    <source>
        <dbReference type="Pfam" id="PF07730"/>
    </source>
</evidence>
<evidence type="ECO:0000256" key="3">
    <source>
        <dbReference type="ARBA" id="ARBA00022553"/>
    </source>
</evidence>